<reference evidence="1" key="1">
    <citation type="submission" date="2009-12" db="EMBL/GenBank/DDBJ databases">
        <title>The Genome Sequence of Anolis carolinensis (Green Anole Lizard).</title>
        <authorList>
            <consortium name="The Genome Sequencing Platform"/>
            <person name="Di Palma F."/>
            <person name="Alfoldi J."/>
            <person name="Heiman D."/>
            <person name="Young S."/>
            <person name="Grabherr M."/>
            <person name="Johnson J."/>
            <person name="Lander E.S."/>
            <person name="Lindblad-Toh K."/>
        </authorList>
    </citation>
    <scope>NUCLEOTIDE SEQUENCE [LARGE SCALE GENOMIC DNA]</scope>
    <source>
        <strain evidence="1">JBL SC #1</strain>
    </source>
</reference>
<evidence type="ECO:0000313" key="2">
    <source>
        <dbReference type="Proteomes" id="UP000001646"/>
    </source>
</evidence>
<organism evidence="1 2">
    <name type="scientific">Anolis carolinensis</name>
    <name type="common">Green anole</name>
    <name type="synonym">American chameleon</name>
    <dbReference type="NCBI Taxonomy" id="28377"/>
    <lineage>
        <taxon>Eukaryota</taxon>
        <taxon>Metazoa</taxon>
        <taxon>Chordata</taxon>
        <taxon>Craniata</taxon>
        <taxon>Vertebrata</taxon>
        <taxon>Euteleostomi</taxon>
        <taxon>Lepidosauria</taxon>
        <taxon>Squamata</taxon>
        <taxon>Bifurcata</taxon>
        <taxon>Unidentata</taxon>
        <taxon>Episquamata</taxon>
        <taxon>Toxicofera</taxon>
        <taxon>Iguania</taxon>
        <taxon>Dactyloidae</taxon>
        <taxon>Anolis</taxon>
    </lineage>
</organism>
<keyword evidence="2" id="KW-1185">Reference proteome</keyword>
<dbReference type="AlphaFoldDB" id="A0A803SPC2"/>
<evidence type="ECO:0000313" key="1">
    <source>
        <dbReference type="Ensembl" id="ENSACAP00000024812.1"/>
    </source>
</evidence>
<reference evidence="1" key="3">
    <citation type="submission" date="2025-09" db="UniProtKB">
        <authorList>
            <consortium name="Ensembl"/>
        </authorList>
    </citation>
    <scope>IDENTIFICATION</scope>
</reference>
<dbReference type="GeneTree" id="ENSGT01030000235508"/>
<protein>
    <submittedName>
        <fullName evidence="1">Uncharacterized protein</fullName>
    </submittedName>
</protein>
<sequence>MNITRNRRSPILNSAGRDIIKAKRRVRIPLAPRISLRIRPIRAKRMTLNKKFTSSPEKLYGKLRWKHTIDLPGRHRKIMEMAYFVGCGQAKP</sequence>
<proteinExistence type="predicted"/>
<dbReference type="Proteomes" id="UP000001646">
    <property type="component" value="Unplaced"/>
</dbReference>
<dbReference type="InParanoid" id="A0A803SPC2"/>
<name>A0A803SPC2_ANOCA</name>
<accession>A0A803SPC2</accession>
<reference evidence="1" key="2">
    <citation type="submission" date="2025-08" db="UniProtKB">
        <authorList>
            <consortium name="Ensembl"/>
        </authorList>
    </citation>
    <scope>IDENTIFICATION</scope>
</reference>
<dbReference type="Ensembl" id="ENSACAT00000051693.1">
    <property type="protein sequence ID" value="ENSACAP00000024812.1"/>
    <property type="gene ID" value="ENSACAG00000040763.1"/>
</dbReference>